<dbReference type="AlphaFoldDB" id="G0TSB1"/>
<sequence>MEGPKLLLDLMHRSASADRRRSALVLLNKIFGNIIDFPLEDKYKRINTNSFSWTSCITTVFCHFKLNEWFLSVGFEQSEDSSILRFHSNSLHKLIGACSDVRVLLALYPPLSNGSVVQGTTDVLPLLLRIAGVPTPSNGDSRYCDKQAAALPLHSISNELWECVRNELCLSIIKHECKRQGHRCAGSEAPSYSHIVTNDDDAWISLCKLTPMLTLSLIEEDFAVVEAERLQALNVDGSGCSLEPGVSRDIRRRVAENHKHNAFLNVVRKPHINQEVLLVATQLVEDIAFCIEQIAIIEGNQSLVRKDRLEARRLLDKFNSDGDIEYLHVLKEEWADRLTAVKSQYGREIVFIDR</sequence>
<evidence type="ECO:0000313" key="1">
    <source>
        <dbReference type="EMBL" id="CCC46837.1"/>
    </source>
</evidence>
<dbReference type="InterPro" id="IPR036339">
    <property type="entry name" value="PUB-like_dom_sf"/>
</dbReference>
<gene>
    <name evidence="1" type="ORF">TVY486_0300310</name>
</gene>
<dbReference type="EMBL" id="HE573019">
    <property type="protein sequence ID" value="CCC46837.1"/>
    <property type="molecule type" value="Genomic_DNA"/>
</dbReference>
<protein>
    <submittedName>
        <fullName evidence="1">Uncharacterized protein</fullName>
    </submittedName>
</protein>
<name>G0TSB1_TRYVY</name>
<proteinExistence type="predicted"/>
<organism evidence="1">
    <name type="scientific">Trypanosoma vivax (strain Y486)</name>
    <dbReference type="NCBI Taxonomy" id="1055687"/>
    <lineage>
        <taxon>Eukaryota</taxon>
        <taxon>Discoba</taxon>
        <taxon>Euglenozoa</taxon>
        <taxon>Kinetoplastea</taxon>
        <taxon>Metakinetoplastina</taxon>
        <taxon>Trypanosomatida</taxon>
        <taxon>Trypanosomatidae</taxon>
        <taxon>Trypanosoma</taxon>
        <taxon>Duttonella</taxon>
    </lineage>
</organism>
<dbReference type="CDD" id="cd09212">
    <property type="entry name" value="PUB"/>
    <property type="match status" value="1"/>
</dbReference>
<dbReference type="OMA" id="CIEQISV"/>
<dbReference type="VEuPathDB" id="TriTrypDB:TvY486_0300310"/>
<dbReference type="Gene3D" id="1.20.58.2190">
    <property type="match status" value="1"/>
</dbReference>
<dbReference type="SUPFAM" id="SSF143503">
    <property type="entry name" value="PUG domain-like"/>
    <property type="match status" value="1"/>
</dbReference>
<accession>G0TSB1</accession>
<reference evidence="1" key="1">
    <citation type="journal article" date="2012" name="Proc. Natl. Acad. Sci. U.S.A.">
        <title>Antigenic diversity is generated by distinct evolutionary mechanisms in African trypanosome species.</title>
        <authorList>
            <person name="Jackson A.P."/>
            <person name="Berry A."/>
            <person name="Aslett M."/>
            <person name="Allison H.C."/>
            <person name="Burton P."/>
            <person name="Vavrova-Anderson J."/>
            <person name="Brown R."/>
            <person name="Browne H."/>
            <person name="Corton N."/>
            <person name="Hauser H."/>
            <person name="Gamble J."/>
            <person name="Gilderthorp R."/>
            <person name="Marcello L."/>
            <person name="McQuillan J."/>
            <person name="Otto T.D."/>
            <person name="Quail M.A."/>
            <person name="Sanders M.J."/>
            <person name="van Tonder A."/>
            <person name="Ginger M.L."/>
            <person name="Field M.C."/>
            <person name="Barry J.D."/>
            <person name="Hertz-Fowler C."/>
            <person name="Berriman M."/>
        </authorList>
    </citation>
    <scope>NUCLEOTIDE SEQUENCE</scope>
    <source>
        <strain evidence="1">Y486</strain>
    </source>
</reference>